<reference evidence="1 2" key="1">
    <citation type="journal article" date="2015" name="Genome Announc.">
        <title>Draft Genome Sequence of Filamentous Marine Cyanobacterium Lyngbya confervoides Strain BDU141951.</title>
        <authorList>
            <person name="Chandrababunaidu M.M."/>
            <person name="Sen D."/>
            <person name="Tripathy S."/>
        </authorList>
    </citation>
    <scope>NUCLEOTIDE SEQUENCE [LARGE SCALE GENOMIC DNA]</scope>
    <source>
        <strain evidence="1 2">BDU141951</strain>
    </source>
</reference>
<gene>
    <name evidence="1" type="ORF">QQ91_0002030</name>
</gene>
<name>A0ABD4SZQ5_9CYAN</name>
<keyword evidence="2" id="KW-1185">Reference proteome</keyword>
<dbReference type="Proteomes" id="UP000031561">
    <property type="component" value="Unassembled WGS sequence"/>
</dbReference>
<dbReference type="AlphaFoldDB" id="A0ABD4SZQ5"/>
<dbReference type="EMBL" id="JTHE03000013">
    <property type="protein sequence ID" value="MCM1981610.1"/>
    <property type="molecule type" value="Genomic_DNA"/>
</dbReference>
<accession>A0ABD4SZQ5</accession>
<comment type="caution">
    <text evidence="1">The sequence shown here is derived from an EMBL/GenBank/DDBJ whole genome shotgun (WGS) entry which is preliminary data.</text>
</comment>
<sequence>MTDSFAFGTCSRFSSFPPLCAFNRRFSSGGLMDPPRSPQDLAGRFDAPPRLEPGQMTRLFEKNRIRRATHYLNGERRSLQTFVIPNTSFSQRQALA</sequence>
<evidence type="ECO:0000313" key="1">
    <source>
        <dbReference type="EMBL" id="MCM1981610.1"/>
    </source>
</evidence>
<evidence type="ECO:0000313" key="2">
    <source>
        <dbReference type="Proteomes" id="UP000031561"/>
    </source>
</evidence>
<proteinExistence type="predicted"/>
<dbReference type="RefSeq" id="WP_166279369.1">
    <property type="nucleotide sequence ID" value="NZ_JTHE03000013.1"/>
</dbReference>
<protein>
    <submittedName>
        <fullName evidence="1">Uncharacterized protein</fullName>
    </submittedName>
</protein>
<organism evidence="1 2">
    <name type="scientific">Lyngbya confervoides BDU141951</name>
    <dbReference type="NCBI Taxonomy" id="1574623"/>
    <lineage>
        <taxon>Bacteria</taxon>
        <taxon>Bacillati</taxon>
        <taxon>Cyanobacteriota</taxon>
        <taxon>Cyanophyceae</taxon>
        <taxon>Oscillatoriophycideae</taxon>
        <taxon>Oscillatoriales</taxon>
        <taxon>Microcoleaceae</taxon>
        <taxon>Lyngbya</taxon>
    </lineage>
</organism>